<keyword evidence="1" id="KW-0472">Membrane</keyword>
<name>A0ABD1NB40_9FABA</name>
<evidence type="ECO:0000256" key="1">
    <source>
        <dbReference type="SAM" id="Phobius"/>
    </source>
</evidence>
<proteinExistence type="predicted"/>
<evidence type="ECO:0000313" key="3">
    <source>
        <dbReference type="Proteomes" id="UP001603857"/>
    </source>
</evidence>
<comment type="caution">
    <text evidence="2">The sequence shown here is derived from an EMBL/GenBank/DDBJ whole genome shotgun (WGS) entry which is preliminary data.</text>
</comment>
<dbReference type="AlphaFoldDB" id="A0ABD1NB40"/>
<protein>
    <submittedName>
        <fullName evidence="2">Uncharacterized protein</fullName>
    </submittedName>
</protein>
<dbReference type="Proteomes" id="UP001603857">
    <property type="component" value="Unassembled WGS sequence"/>
</dbReference>
<accession>A0ABD1NB40</accession>
<dbReference type="EMBL" id="JBGMDY010000002">
    <property type="protein sequence ID" value="KAL2345328.1"/>
    <property type="molecule type" value="Genomic_DNA"/>
</dbReference>
<keyword evidence="3" id="KW-1185">Reference proteome</keyword>
<keyword evidence="1" id="KW-0812">Transmembrane</keyword>
<gene>
    <name evidence="2" type="ORF">Fmac_006613</name>
</gene>
<feature type="transmembrane region" description="Helical" evidence="1">
    <location>
        <begin position="12"/>
        <end position="30"/>
    </location>
</feature>
<sequence>MILLFTFVSPSTSFFGYVHVILCIVFHQPFLPPHHFLLSAYIFIHFNYLFQLPISLALSSILNPNSNSSTPTLQT</sequence>
<evidence type="ECO:0000313" key="2">
    <source>
        <dbReference type="EMBL" id="KAL2345328.1"/>
    </source>
</evidence>
<organism evidence="2 3">
    <name type="scientific">Flemingia macrophylla</name>
    <dbReference type="NCBI Taxonomy" id="520843"/>
    <lineage>
        <taxon>Eukaryota</taxon>
        <taxon>Viridiplantae</taxon>
        <taxon>Streptophyta</taxon>
        <taxon>Embryophyta</taxon>
        <taxon>Tracheophyta</taxon>
        <taxon>Spermatophyta</taxon>
        <taxon>Magnoliopsida</taxon>
        <taxon>eudicotyledons</taxon>
        <taxon>Gunneridae</taxon>
        <taxon>Pentapetalae</taxon>
        <taxon>rosids</taxon>
        <taxon>fabids</taxon>
        <taxon>Fabales</taxon>
        <taxon>Fabaceae</taxon>
        <taxon>Papilionoideae</taxon>
        <taxon>50 kb inversion clade</taxon>
        <taxon>NPAAA clade</taxon>
        <taxon>indigoferoid/millettioid clade</taxon>
        <taxon>Phaseoleae</taxon>
        <taxon>Flemingia</taxon>
    </lineage>
</organism>
<feature type="transmembrane region" description="Helical" evidence="1">
    <location>
        <begin position="36"/>
        <end position="58"/>
    </location>
</feature>
<reference evidence="2 3" key="1">
    <citation type="submission" date="2024-08" db="EMBL/GenBank/DDBJ databases">
        <title>Insights into the chromosomal genome structure of Flemingia macrophylla.</title>
        <authorList>
            <person name="Ding Y."/>
            <person name="Zhao Y."/>
            <person name="Bi W."/>
            <person name="Wu M."/>
            <person name="Zhao G."/>
            <person name="Gong Y."/>
            <person name="Li W."/>
            <person name="Zhang P."/>
        </authorList>
    </citation>
    <scope>NUCLEOTIDE SEQUENCE [LARGE SCALE GENOMIC DNA]</scope>
    <source>
        <strain evidence="2">DYQJB</strain>
        <tissue evidence="2">Leaf</tissue>
    </source>
</reference>
<keyword evidence="1" id="KW-1133">Transmembrane helix</keyword>